<dbReference type="EMBL" id="BAABCE010000004">
    <property type="protein sequence ID" value="GAA3541530.1"/>
    <property type="molecule type" value="Genomic_DNA"/>
</dbReference>
<sequence length="56" mass="6176">MRCGRSGSHDMFFVQPADWQEYGQERAGAGPRRRDPAEQAGISVLLEKEPNVMVGG</sequence>
<comment type="caution">
    <text evidence="1">The sequence shown here is derived from an EMBL/GenBank/DDBJ whole genome shotgun (WGS) entry which is preliminary data.</text>
</comment>
<gene>
    <name evidence="1" type="ORF">GCM10022295_24480</name>
</gene>
<evidence type="ECO:0000313" key="1">
    <source>
        <dbReference type="EMBL" id="GAA3541530.1"/>
    </source>
</evidence>
<proteinExistence type="predicted"/>
<protein>
    <submittedName>
        <fullName evidence="1">Uncharacterized protein</fullName>
    </submittedName>
</protein>
<accession>A0ABP6VWI1</accession>
<organism evidence="1 2">
    <name type="scientific">Streptomyces osmaniensis</name>
    <dbReference type="NCBI Taxonomy" id="593134"/>
    <lineage>
        <taxon>Bacteria</taxon>
        <taxon>Bacillati</taxon>
        <taxon>Actinomycetota</taxon>
        <taxon>Actinomycetes</taxon>
        <taxon>Kitasatosporales</taxon>
        <taxon>Streptomycetaceae</taxon>
        <taxon>Streptomyces</taxon>
    </lineage>
</organism>
<reference evidence="2" key="1">
    <citation type="journal article" date="2019" name="Int. J. Syst. Evol. Microbiol.">
        <title>The Global Catalogue of Microorganisms (GCM) 10K type strain sequencing project: providing services to taxonomists for standard genome sequencing and annotation.</title>
        <authorList>
            <consortium name="The Broad Institute Genomics Platform"/>
            <consortium name="The Broad Institute Genome Sequencing Center for Infectious Disease"/>
            <person name="Wu L."/>
            <person name="Ma J."/>
        </authorList>
    </citation>
    <scope>NUCLEOTIDE SEQUENCE [LARGE SCALE GENOMIC DNA]</scope>
    <source>
        <strain evidence="2">JCM 17656</strain>
    </source>
</reference>
<dbReference type="Proteomes" id="UP001500707">
    <property type="component" value="Unassembled WGS sequence"/>
</dbReference>
<evidence type="ECO:0000313" key="2">
    <source>
        <dbReference type="Proteomes" id="UP001500707"/>
    </source>
</evidence>
<name>A0ABP6VWI1_9ACTN</name>
<keyword evidence="2" id="KW-1185">Reference proteome</keyword>